<protein>
    <submittedName>
        <fullName evidence="2">Cadherin-like and PC-esterase domain containing 1</fullName>
    </submittedName>
</protein>
<dbReference type="Proteomes" id="UP000694523">
    <property type="component" value="Unplaced"/>
</dbReference>
<feature type="compositionally biased region" description="Basic residues" evidence="1">
    <location>
        <begin position="879"/>
        <end position="888"/>
    </location>
</feature>
<feature type="region of interest" description="Disordered" evidence="1">
    <location>
        <begin position="871"/>
        <end position="891"/>
    </location>
</feature>
<dbReference type="Ensembl" id="ENSNMLT00000048978.1">
    <property type="protein sequence ID" value="ENSNMLP00000044125.1"/>
    <property type="gene ID" value="ENSNMLG00000026726.1"/>
</dbReference>
<evidence type="ECO:0000313" key="2">
    <source>
        <dbReference type="Ensembl" id="ENSNMLP00000044125.1"/>
    </source>
</evidence>
<sequence>MRCLLVSLSWFLLKECGMRIRRRLCFSPLLLLLGVALGLFYQTLNVARNWIRLFHGPWASDGLVLDETLRFVSALETLQAQDRLVSDSSSPRQTALVLTGQHVIIDTEVQLYRRVLQQMGYDVVLSRYAETSSLLRPKQGVTGLSLLLCLSSSETSCLRRVSFSQLQGHQRVNLLPQMLKAFSDAGDGLCHMFTHKAVAGAKLSMRPYSCASSHQKHQVFTRVNGFTKPITSSLAPGAVVNVYVLITSINPLMSFLHDTIVLTAKGKNRGQTNRLKSLKPEDMGYAASYQAMIGHIKRVIGGVLEAVASAYGNNQIIKRCLLCYQLLTFTLLFNGPLTLSIIQVDTDWTFSGLNDDTLDQEITKDLMLEDMLHFLLKPQTPLSSATKAACREDDDCAQALHLSLSQENVQLLLNFYQQMKLPGPFQPVFASPALCSSSVPLHSDLLIKIACYYELQQNHKLRTTEAKCLGNIGHAQDVLNQGNAACANPLLRQIYTDPPLTTTPPFDPQVKEYHVELPFDTVMVMIRPEPISSNCRVHLDELHGPRMAKLPIGLGQSKITILVMDGEESEVVLTIYTLHVFRESHPSLPMFGDHVMCRFTQECGLLVQPDQPCGLEPFNKSLSPPLPCNSGDKPGQWVVPCLSCHDNRTCDWREIVWQPDDCYYPLVDHLKLQNCLADTKLLFIGDSTNRGMMYFLMERVNISLQDWEKAHDTLIYKNVNGGRTLISYSYYPQFWLESNQRPTFIESLDTLLDRSQPLFNSRQTVLVVGGVQWLNTNHLRVIRDALNRKGLNNILVVIKSLGMGFHLLVDGVRSMRLRDIQDLFRDNQKLMSAAKTYGFEVIDTFSITMGRYKEFLQGRCACHFHEVEKHMSSSTTKSNRTRSSRPGRHAIVDHGMGSNALSYKVKGPVNQVYSEIMLSRLCPAKLN</sequence>
<keyword evidence="3" id="KW-1185">Reference proteome</keyword>
<name>A0A8C6UZZ7_9GOBI</name>
<reference evidence="2" key="2">
    <citation type="submission" date="2025-09" db="UniProtKB">
        <authorList>
            <consortium name="Ensembl"/>
        </authorList>
    </citation>
    <scope>IDENTIFICATION</scope>
</reference>
<dbReference type="AlphaFoldDB" id="A0A8C6UZZ7"/>
<accession>A0A8C6UZZ7</accession>
<organism evidence="2 3">
    <name type="scientific">Neogobius melanostomus</name>
    <name type="common">round goby</name>
    <dbReference type="NCBI Taxonomy" id="47308"/>
    <lineage>
        <taxon>Eukaryota</taxon>
        <taxon>Metazoa</taxon>
        <taxon>Chordata</taxon>
        <taxon>Craniata</taxon>
        <taxon>Vertebrata</taxon>
        <taxon>Euteleostomi</taxon>
        <taxon>Actinopterygii</taxon>
        <taxon>Neopterygii</taxon>
        <taxon>Teleostei</taxon>
        <taxon>Neoteleostei</taxon>
        <taxon>Acanthomorphata</taxon>
        <taxon>Gobiaria</taxon>
        <taxon>Gobiiformes</taxon>
        <taxon>Gobioidei</taxon>
        <taxon>Gobiidae</taxon>
        <taxon>Benthophilinae</taxon>
        <taxon>Neogobiini</taxon>
        <taxon>Neogobius</taxon>
    </lineage>
</organism>
<reference evidence="2" key="1">
    <citation type="submission" date="2025-08" db="UniProtKB">
        <authorList>
            <consortium name="Ensembl"/>
        </authorList>
    </citation>
    <scope>IDENTIFICATION</scope>
</reference>
<dbReference type="PANTHER" id="PTHR14776">
    <property type="entry name" value="CADHERIN-LIKE AND PC-ESTERASE DOMAIN-CONTAINING PROTEIN 1"/>
    <property type="match status" value="1"/>
</dbReference>
<proteinExistence type="predicted"/>
<dbReference type="PANTHER" id="PTHR14776:SF1">
    <property type="entry name" value="CADHERIN-LIKE AND PC-ESTERASE DOMAIN-CONTAINING PROTEIN 1"/>
    <property type="match status" value="1"/>
</dbReference>
<evidence type="ECO:0000313" key="3">
    <source>
        <dbReference type="Proteomes" id="UP000694523"/>
    </source>
</evidence>
<evidence type="ECO:0000256" key="1">
    <source>
        <dbReference type="SAM" id="MobiDB-lite"/>
    </source>
</evidence>